<feature type="domain" description="PAS" evidence="20">
    <location>
        <begin position="268"/>
        <end position="340"/>
    </location>
</feature>
<dbReference type="CDD" id="cd16922">
    <property type="entry name" value="HATPase_EvgS-ArcB-TorS-like"/>
    <property type="match status" value="1"/>
</dbReference>
<dbReference type="FunFam" id="1.10.287.130:FF:000002">
    <property type="entry name" value="Two-component osmosensing histidine kinase"/>
    <property type="match status" value="1"/>
</dbReference>
<dbReference type="PROSITE" id="PS50113">
    <property type="entry name" value="PAC"/>
    <property type="match status" value="2"/>
</dbReference>
<dbReference type="InterPro" id="IPR000700">
    <property type="entry name" value="PAS-assoc_C"/>
</dbReference>
<dbReference type="CDD" id="cd00082">
    <property type="entry name" value="HisKA"/>
    <property type="match status" value="1"/>
</dbReference>
<keyword evidence="5 17" id="KW-0597">Phosphoprotein</keyword>
<dbReference type="InterPro" id="IPR001789">
    <property type="entry name" value="Sig_transdc_resp-reg_receiver"/>
</dbReference>
<dbReference type="PROSITE" id="PS50112">
    <property type="entry name" value="PAS"/>
    <property type="match status" value="2"/>
</dbReference>
<evidence type="ECO:0000256" key="14">
    <source>
        <dbReference type="ARBA" id="ARBA00064003"/>
    </source>
</evidence>
<feature type="domain" description="Response regulatory" evidence="19">
    <location>
        <begin position="654"/>
        <end position="775"/>
    </location>
</feature>
<feature type="domain" description="PAC" evidence="21">
    <location>
        <begin position="344"/>
        <end position="397"/>
    </location>
</feature>
<evidence type="ECO:0000313" key="23">
    <source>
        <dbReference type="EMBL" id="CAM75583.1"/>
    </source>
</evidence>
<dbReference type="NCBIfam" id="TIGR00229">
    <property type="entry name" value="sensory_box"/>
    <property type="match status" value="2"/>
</dbReference>
<dbReference type="PRINTS" id="PR00344">
    <property type="entry name" value="BCTRLSENSOR"/>
</dbReference>
<dbReference type="FunFam" id="3.30.565.10:FF:000010">
    <property type="entry name" value="Sensor histidine kinase RcsC"/>
    <property type="match status" value="1"/>
</dbReference>
<proteinExistence type="predicted"/>
<dbReference type="Gene3D" id="1.10.287.130">
    <property type="match status" value="1"/>
</dbReference>
<dbReference type="Gene3D" id="1.20.120.160">
    <property type="entry name" value="HPT domain"/>
    <property type="match status" value="1"/>
</dbReference>
<dbReference type="Gene3D" id="3.30.565.10">
    <property type="entry name" value="Histidine kinase-like ATPase, C-terminal domain"/>
    <property type="match status" value="1"/>
</dbReference>
<dbReference type="SMART" id="SM00086">
    <property type="entry name" value="PAC"/>
    <property type="match status" value="2"/>
</dbReference>
<evidence type="ECO:0000256" key="6">
    <source>
        <dbReference type="ARBA" id="ARBA00022679"/>
    </source>
</evidence>
<evidence type="ECO:0000256" key="7">
    <source>
        <dbReference type="ARBA" id="ARBA00022692"/>
    </source>
</evidence>
<dbReference type="AlphaFoldDB" id="A4TY76"/>
<feature type="domain" description="Response regulatory" evidence="19">
    <location>
        <begin position="801"/>
        <end position="918"/>
    </location>
</feature>
<evidence type="ECO:0000256" key="13">
    <source>
        <dbReference type="ARBA" id="ARBA00023136"/>
    </source>
</evidence>
<dbReference type="InterPro" id="IPR005467">
    <property type="entry name" value="His_kinase_dom"/>
</dbReference>
<keyword evidence="6" id="KW-0808">Transferase</keyword>
<evidence type="ECO:0000256" key="11">
    <source>
        <dbReference type="ARBA" id="ARBA00022989"/>
    </source>
</evidence>
<keyword evidence="8" id="KW-0547">Nucleotide-binding</keyword>
<evidence type="ECO:0000256" key="5">
    <source>
        <dbReference type="ARBA" id="ARBA00022553"/>
    </source>
</evidence>
<evidence type="ECO:0000256" key="12">
    <source>
        <dbReference type="ARBA" id="ARBA00023012"/>
    </source>
</evidence>
<evidence type="ECO:0000259" key="21">
    <source>
        <dbReference type="PROSITE" id="PS50113"/>
    </source>
</evidence>
<evidence type="ECO:0000256" key="8">
    <source>
        <dbReference type="ARBA" id="ARBA00022741"/>
    </source>
</evidence>
<keyword evidence="7" id="KW-0812">Transmembrane</keyword>
<feature type="domain" description="PAC" evidence="21">
    <location>
        <begin position="215"/>
        <end position="267"/>
    </location>
</feature>
<dbReference type="InterPro" id="IPR036890">
    <property type="entry name" value="HATPase_C_sf"/>
</dbReference>
<protein>
    <recommendedName>
        <fullName evidence="15">Sensory/regulatory protein RpfC</fullName>
        <ecNumber evidence="3">2.7.13.3</ecNumber>
    </recommendedName>
</protein>
<evidence type="ECO:0000259" key="19">
    <source>
        <dbReference type="PROSITE" id="PS50110"/>
    </source>
</evidence>
<dbReference type="PROSITE" id="PS50110">
    <property type="entry name" value="RESPONSE_REGULATORY"/>
    <property type="match status" value="2"/>
</dbReference>
<dbReference type="SUPFAM" id="SSF52172">
    <property type="entry name" value="CheY-like"/>
    <property type="match status" value="2"/>
</dbReference>
<evidence type="ECO:0000259" key="20">
    <source>
        <dbReference type="PROSITE" id="PS50112"/>
    </source>
</evidence>
<dbReference type="SMART" id="SM00387">
    <property type="entry name" value="HATPase_c"/>
    <property type="match status" value="1"/>
</dbReference>
<dbReference type="InterPro" id="IPR035965">
    <property type="entry name" value="PAS-like_dom_sf"/>
</dbReference>
<keyword evidence="12" id="KW-0902">Two-component regulatory system</keyword>
<keyword evidence="11" id="KW-1133">Transmembrane helix</keyword>
<dbReference type="Pfam" id="PF01627">
    <property type="entry name" value="Hpt"/>
    <property type="match status" value="1"/>
</dbReference>
<feature type="domain" description="Histidine kinase" evidence="18">
    <location>
        <begin position="415"/>
        <end position="636"/>
    </location>
</feature>
<dbReference type="PROSITE" id="PS50109">
    <property type="entry name" value="HIS_KIN"/>
    <property type="match status" value="1"/>
</dbReference>
<evidence type="ECO:0000256" key="2">
    <source>
        <dbReference type="ARBA" id="ARBA00004651"/>
    </source>
</evidence>
<dbReference type="Pfam" id="PF13426">
    <property type="entry name" value="PAS_9"/>
    <property type="match status" value="1"/>
</dbReference>
<keyword evidence="10" id="KW-0067">ATP-binding</keyword>
<evidence type="ECO:0000256" key="15">
    <source>
        <dbReference type="ARBA" id="ARBA00068150"/>
    </source>
</evidence>
<feature type="modified residue" description="Phosphohistidine" evidence="16">
    <location>
        <position position="1010"/>
    </location>
</feature>
<comment type="subunit">
    <text evidence="14">At low DSF concentrations, interacts with RpfF.</text>
</comment>
<dbReference type="SMART" id="SM00448">
    <property type="entry name" value="REC"/>
    <property type="match status" value="2"/>
</dbReference>
<evidence type="ECO:0000256" key="9">
    <source>
        <dbReference type="ARBA" id="ARBA00022777"/>
    </source>
</evidence>
<dbReference type="Pfam" id="PF00512">
    <property type="entry name" value="HisKA"/>
    <property type="match status" value="1"/>
</dbReference>
<evidence type="ECO:0000256" key="17">
    <source>
        <dbReference type="PROSITE-ProRule" id="PRU00169"/>
    </source>
</evidence>
<dbReference type="GO" id="GO:0005524">
    <property type="term" value="F:ATP binding"/>
    <property type="evidence" value="ECO:0007669"/>
    <property type="project" value="UniProtKB-KW"/>
</dbReference>
<feature type="domain" description="HPt" evidence="22">
    <location>
        <begin position="971"/>
        <end position="1067"/>
    </location>
</feature>
<dbReference type="CDD" id="cd00130">
    <property type="entry name" value="PAS"/>
    <property type="match status" value="2"/>
</dbReference>
<name>A4TY76_9PROT</name>
<evidence type="ECO:0000256" key="3">
    <source>
        <dbReference type="ARBA" id="ARBA00012438"/>
    </source>
</evidence>
<feature type="domain" description="PAS" evidence="20">
    <location>
        <begin position="157"/>
        <end position="200"/>
    </location>
</feature>
<evidence type="ECO:0000259" key="18">
    <source>
        <dbReference type="PROSITE" id="PS50109"/>
    </source>
</evidence>
<reference evidence="23" key="1">
    <citation type="journal article" date="2007" name="J. Bacteriol.">
        <title>Comparative genome analysis of four magnetotactic bacteria reveals a complex set of group-specific genes implicated in magnetosome biomineralization and function.</title>
        <authorList>
            <person name="Richter M."/>
            <person name="Kube M."/>
            <person name="Bazylinski D.A."/>
            <person name="Lombardot T."/>
            <person name="Gloeckner F.O."/>
            <person name="Reinhardt R."/>
            <person name="Schueler D."/>
        </authorList>
    </citation>
    <scope>NUCLEOTIDE SEQUENCE</scope>
    <source>
        <strain evidence="23">MSR-1</strain>
    </source>
</reference>
<keyword evidence="9" id="KW-0418">Kinase</keyword>
<evidence type="ECO:0000259" key="22">
    <source>
        <dbReference type="PROSITE" id="PS50894"/>
    </source>
</evidence>
<dbReference type="GO" id="GO:0000155">
    <property type="term" value="F:phosphorelay sensor kinase activity"/>
    <property type="evidence" value="ECO:0007669"/>
    <property type="project" value="InterPro"/>
</dbReference>
<evidence type="ECO:0000256" key="4">
    <source>
        <dbReference type="ARBA" id="ARBA00022475"/>
    </source>
</evidence>
<dbReference type="SMART" id="SM00091">
    <property type="entry name" value="PAS"/>
    <property type="match status" value="2"/>
</dbReference>
<keyword evidence="4" id="KW-1003">Cell membrane</keyword>
<evidence type="ECO:0000256" key="10">
    <source>
        <dbReference type="ARBA" id="ARBA00022840"/>
    </source>
</evidence>
<dbReference type="Pfam" id="PF02518">
    <property type="entry name" value="HATPase_c"/>
    <property type="match status" value="1"/>
</dbReference>
<gene>
    <name evidence="23" type="ORF">MGR_3433</name>
</gene>
<dbReference type="Pfam" id="PF08447">
    <property type="entry name" value="PAS_3"/>
    <property type="match status" value="1"/>
</dbReference>
<dbReference type="EC" id="2.7.13.3" evidence="3"/>
<dbReference type="InterPro" id="IPR036641">
    <property type="entry name" value="HPT_dom_sf"/>
</dbReference>
<dbReference type="CDD" id="cd00088">
    <property type="entry name" value="HPT"/>
    <property type="match status" value="1"/>
</dbReference>
<evidence type="ECO:0000256" key="1">
    <source>
        <dbReference type="ARBA" id="ARBA00000085"/>
    </source>
</evidence>
<dbReference type="InterPro" id="IPR004358">
    <property type="entry name" value="Sig_transdc_His_kin-like_C"/>
</dbReference>
<comment type="subcellular location">
    <subcellularLocation>
        <location evidence="2">Cell membrane</location>
        <topology evidence="2">Multi-pass membrane protein</topology>
    </subcellularLocation>
</comment>
<comment type="catalytic activity">
    <reaction evidence="1">
        <text>ATP + protein L-histidine = ADP + protein N-phospho-L-histidine.</text>
        <dbReference type="EC" id="2.7.13.3"/>
    </reaction>
</comment>
<accession>A4TY76</accession>
<dbReference type="InterPro" id="IPR008207">
    <property type="entry name" value="Sig_transdc_His_kin_Hpt_dom"/>
</dbReference>
<dbReference type="SUPFAM" id="SSF47384">
    <property type="entry name" value="Homodimeric domain of signal transducing histidine kinase"/>
    <property type="match status" value="1"/>
</dbReference>
<dbReference type="SMART" id="SM00073">
    <property type="entry name" value="HPT"/>
    <property type="match status" value="1"/>
</dbReference>
<dbReference type="InterPro" id="IPR001610">
    <property type="entry name" value="PAC"/>
</dbReference>
<dbReference type="PANTHER" id="PTHR45339">
    <property type="entry name" value="HYBRID SIGNAL TRANSDUCTION HISTIDINE KINASE J"/>
    <property type="match status" value="1"/>
</dbReference>
<dbReference type="SUPFAM" id="SSF55874">
    <property type="entry name" value="ATPase domain of HSP90 chaperone/DNA topoisomerase II/histidine kinase"/>
    <property type="match status" value="1"/>
</dbReference>
<dbReference type="EMBL" id="CU459003">
    <property type="protein sequence ID" value="CAM75583.1"/>
    <property type="molecule type" value="Genomic_DNA"/>
</dbReference>
<dbReference type="SUPFAM" id="SSF55785">
    <property type="entry name" value="PYP-like sensor domain (PAS domain)"/>
    <property type="match status" value="2"/>
</dbReference>
<dbReference type="InterPro" id="IPR013655">
    <property type="entry name" value="PAS_fold_3"/>
</dbReference>
<dbReference type="PROSITE" id="PS50894">
    <property type="entry name" value="HPT"/>
    <property type="match status" value="1"/>
</dbReference>
<dbReference type="GO" id="GO:0005886">
    <property type="term" value="C:plasma membrane"/>
    <property type="evidence" value="ECO:0007669"/>
    <property type="project" value="UniProtKB-SubCell"/>
</dbReference>
<dbReference type="CDD" id="cd17546">
    <property type="entry name" value="REC_hyHK_CKI1_RcsC-like"/>
    <property type="match status" value="1"/>
</dbReference>
<dbReference type="InterPro" id="IPR003661">
    <property type="entry name" value="HisK_dim/P_dom"/>
</dbReference>
<dbReference type="InterPro" id="IPR011006">
    <property type="entry name" value="CheY-like_superfamily"/>
</dbReference>
<dbReference type="Gene3D" id="3.30.450.20">
    <property type="entry name" value="PAS domain"/>
    <property type="match status" value="2"/>
</dbReference>
<feature type="modified residue" description="4-aspartylphosphate" evidence="17">
    <location>
        <position position="850"/>
    </location>
</feature>
<dbReference type="InterPro" id="IPR000014">
    <property type="entry name" value="PAS"/>
</dbReference>
<dbReference type="SMART" id="SM00388">
    <property type="entry name" value="HisKA"/>
    <property type="match status" value="1"/>
</dbReference>
<dbReference type="Gene3D" id="3.40.50.2300">
    <property type="match status" value="2"/>
</dbReference>
<dbReference type="Pfam" id="PF00072">
    <property type="entry name" value="Response_reg"/>
    <property type="match status" value="2"/>
</dbReference>
<dbReference type="InterPro" id="IPR036097">
    <property type="entry name" value="HisK_dim/P_sf"/>
</dbReference>
<dbReference type="RefSeq" id="WP_234016349.1">
    <property type="nucleotide sequence ID" value="NZ_CP027527.1"/>
</dbReference>
<dbReference type="SUPFAM" id="SSF47226">
    <property type="entry name" value="Histidine-containing phosphotransfer domain, HPT domain"/>
    <property type="match status" value="1"/>
</dbReference>
<sequence>MHRLLVRQIRRAVGAADDSEAQAFIDALAAADVSALPEPLARLAQGLPDLLRRVGETYDQHERDLTLRNRSLELSSSELTKANAKLREESAAQARAITSLRTTANEILDAAGRPPLPEDETGLEGLSTLMADLMRERAEFQHNLERQKFALDQHAIVSITDQTGTIIYANEKFCQISGYDASELLGANHRIVNSGLHPREMFTDMWRTIGNGQVWRGEVCNSKKDGSLYWVDATIVPILDANNRPRQYIGIRTDITARKTMEAALRESEKRLQIALDAGRIGLWSWNTRTDEAFFSDQWMAMLGYAANELAACGSTWKALMHPDDCDATYAALEQHLEGATPVYEAEFRLRHKDGSWRWVLASGRVIDRDAEGRAIRIAGVHKEITDRKQVEDMLKEAVERAEAANRAKSEFLATMSHEIRTPMNGIIGMTGLLLDTQLTREQMHFANTVRTSAEALLSIINDILDFSKMEAGRLEFEYGPFEIRPLIEGVVDILAPRVKGRNVELTYVVPPSARGVFYGDAGRLRQVLLNLAGNAIKFTEIGSVHIGIRAETEFDDMVRLRIEVVDTGIGISDNAKSRLFTMFTQADSSTARRFGGTGLGLAISRRIVDMMGGEIGFDSTEGQGSTFWFQVSLRRSDEQTSDIEVINPLEGARILVVDDNATNREVFQHQLENWGAQVDLVDGAAGGLMAIRQAQHSAHPYQLVLLDHHMPGMSGLDLAAVVRADPTTADLKLVLASSANPSDFRQLNASLRLDDVLSKPVRQSALLDCLMSRLGRSQALPQQTTLSALSDLPAPALALRILVVEDNPINQQVAVGLLAKLGHRADVADDGAEAVALVERGDYDLILMDMQMPRMDGLTATGIIRRLPAGKGEVTIIAMTANAMEGDRDACLAAGMNDYLAKPIDRHRLAAVLQRWIDHIIDTRGERTACVPFPNDFDFVLNASPPPAAPASESAFVDLDIQTDLMDALGPDSFQSLLSSFRGSIPVRLGEIRAAIDGNDINAIASAAHSLKGAASNLGFLSLADAAGGLEKAGKSGGGDFEELEQKLVVAGKAAIDHLSRANPKT</sequence>
<dbReference type="InterPro" id="IPR003594">
    <property type="entry name" value="HATPase_dom"/>
</dbReference>
<keyword evidence="13" id="KW-0472">Membrane</keyword>
<organism evidence="23">
    <name type="scientific">Magnetospirillum gryphiswaldense</name>
    <dbReference type="NCBI Taxonomy" id="55518"/>
    <lineage>
        <taxon>Bacteria</taxon>
        <taxon>Pseudomonadati</taxon>
        <taxon>Pseudomonadota</taxon>
        <taxon>Alphaproteobacteria</taxon>
        <taxon>Rhodospirillales</taxon>
        <taxon>Rhodospirillaceae</taxon>
        <taxon>Magnetospirillum</taxon>
    </lineage>
</organism>
<dbReference type="PANTHER" id="PTHR45339:SF1">
    <property type="entry name" value="HYBRID SIGNAL TRANSDUCTION HISTIDINE KINASE J"/>
    <property type="match status" value="1"/>
</dbReference>
<evidence type="ECO:0000256" key="16">
    <source>
        <dbReference type="PROSITE-ProRule" id="PRU00110"/>
    </source>
</evidence>
<feature type="modified residue" description="4-aspartylphosphate" evidence="17">
    <location>
        <position position="708"/>
    </location>
</feature>